<dbReference type="EMBL" id="JASCZI010212633">
    <property type="protein sequence ID" value="MED6199963.1"/>
    <property type="molecule type" value="Genomic_DNA"/>
</dbReference>
<evidence type="ECO:0000313" key="2">
    <source>
        <dbReference type="Proteomes" id="UP001341840"/>
    </source>
</evidence>
<sequence>MGVGHLFAWSSWALDVLHDVRSHRVRLCPWALRQYVGVRRPLVASLQVLDAPSYGGRRHWALGGLLATASNTWIVVLDATSTSTAMAFEAWALDAQVLLLFLFILCYWEIYGAQAQPHREVCEEGFVEVNLLSKCMKKRVDEPFDGLTEEQLKMKNPVRWREEKKGGDDLARVEKCVGGNHIHHQMGIDNDYTSMGKNIVYQVEGGSDESLEQVSETQSGKIQREEAFITKKLCEEVAIHFEESE</sequence>
<proteinExistence type="predicted"/>
<keyword evidence="2" id="KW-1185">Reference proteome</keyword>
<name>A0ABU6XTA8_9FABA</name>
<reference evidence="1 2" key="1">
    <citation type="journal article" date="2023" name="Plants (Basel)">
        <title>Bridging the Gap: Combining Genomics and Transcriptomics Approaches to Understand Stylosanthes scabra, an Orphan Legume from the Brazilian Caatinga.</title>
        <authorList>
            <person name="Ferreira-Neto J.R.C."/>
            <person name="da Silva M.D."/>
            <person name="Binneck E."/>
            <person name="de Melo N.F."/>
            <person name="da Silva R.H."/>
            <person name="de Melo A.L.T.M."/>
            <person name="Pandolfi V."/>
            <person name="Bustamante F.O."/>
            <person name="Brasileiro-Vidal A.C."/>
            <person name="Benko-Iseppon A.M."/>
        </authorList>
    </citation>
    <scope>NUCLEOTIDE SEQUENCE [LARGE SCALE GENOMIC DNA]</scope>
    <source>
        <tissue evidence="1">Leaves</tissue>
    </source>
</reference>
<comment type="caution">
    <text evidence="1">The sequence shown here is derived from an EMBL/GenBank/DDBJ whole genome shotgun (WGS) entry which is preliminary data.</text>
</comment>
<gene>
    <name evidence="1" type="ORF">PIB30_080739</name>
</gene>
<evidence type="ECO:0000313" key="1">
    <source>
        <dbReference type="EMBL" id="MED6199963.1"/>
    </source>
</evidence>
<organism evidence="1 2">
    <name type="scientific">Stylosanthes scabra</name>
    <dbReference type="NCBI Taxonomy" id="79078"/>
    <lineage>
        <taxon>Eukaryota</taxon>
        <taxon>Viridiplantae</taxon>
        <taxon>Streptophyta</taxon>
        <taxon>Embryophyta</taxon>
        <taxon>Tracheophyta</taxon>
        <taxon>Spermatophyta</taxon>
        <taxon>Magnoliopsida</taxon>
        <taxon>eudicotyledons</taxon>
        <taxon>Gunneridae</taxon>
        <taxon>Pentapetalae</taxon>
        <taxon>rosids</taxon>
        <taxon>fabids</taxon>
        <taxon>Fabales</taxon>
        <taxon>Fabaceae</taxon>
        <taxon>Papilionoideae</taxon>
        <taxon>50 kb inversion clade</taxon>
        <taxon>dalbergioids sensu lato</taxon>
        <taxon>Dalbergieae</taxon>
        <taxon>Pterocarpus clade</taxon>
        <taxon>Stylosanthes</taxon>
    </lineage>
</organism>
<dbReference type="Proteomes" id="UP001341840">
    <property type="component" value="Unassembled WGS sequence"/>
</dbReference>
<protein>
    <submittedName>
        <fullName evidence="1">Uncharacterized protein</fullName>
    </submittedName>
</protein>
<accession>A0ABU6XTA8</accession>